<dbReference type="RGD" id="3405">
    <property type="gene designation" value="Prl6a1"/>
</dbReference>
<dbReference type="OMA" id="SHMEDAP"/>
<dbReference type="GO" id="GO:0005179">
    <property type="term" value="F:hormone activity"/>
    <property type="evidence" value="ECO:0007669"/>
    <property type="project" value="InterPro"/>
</dbReference>
<dbReference type="OrthoDB" id="9580234at2759"/>
<dbReference type="Ensembl" id="ENSRNOT00000098180.2">
    <property type="protein sequence ID" value="ENSRNOP00000089721.1"/>
    <property type="gene ID" value="ENSRNOG00000017089.7"/>
</dbReference>
<evidence type="ECO:0000256" key="4">
    <source>
        <dbReference type="PIRSR" id="PIRSR601400-1"/>
    </source>
</evidence>
<feature type="binding site" evidence="4">
    <location>
        <position position="223"/>
    </location>
    <ligand>
        <name>Zn(2+)</name>
        <dbReference type="ChEBI" id="CHEBI:29105"/>
    </ligand>
</feature>
<evidence type="ECO:0000313" key="7">
    <source>
        <dbReference type="RGD" id="3405"/>
    </source>
</evidence>
<keyword evidence="6" id="KW-1185">Reference proteome</keyword>
<evidence type="ECO:0000313" key="6">
    <source>
        <dbReference type="Proteomes" id="UP000002494"/>
    </source>
</evidence>
<dbReference type="PANTHER" id="PTHR11417">
    <property type="entry name" value="SOMATOTROPIN,PROLACTIN"/>
    <property type="match status" value="1"/>
</dbReference>
<organism evidence="5 6">
    <name type="scientific">Rattus norvegicus</name>
    <name type="common">Rat</name>
    <dbReference type="NCBI Taxonomy" id="10116"/>
    <lineage>
        <taxon>Eukaryota</taxon>
        <taxon>Metazoa</taxon>
        <taxon>Chordata</taxon>
        <taxon>Craniata</taxon>
        <taxon>Vertebrata</taxon>
        <taxon>Euteleostomi</taxon>
        <taxon>Mammalia</taxon>
        <taxon>Eutheria</taxon>
        <taxon>Euarchontoglires</taxon>
        <taxon>Glires</taxon>
        <taxon>Rodentia</taxon>
        <taxon>Myomorpha</taxon>
        <taxon>Muroidea</taxon>
        <taxon>Muridae</taxon>
        <taxon>Murinae</taxon>
        <taxon>Rattus</taxon>
    </lineage>
</organism>
<keyword evidence="4" id="KW-0862">Zinc</keyword>
<keyword evidence="3" id="KW-0964">Secreted</keyword>
<reference evidence="5" key="1">
    <citation type="submission" date="2024-01" db="EMBL/GenBank/DDBJ databases">
        <title>GRCr8: a new rat reference genome assembly contstructed from accurate long reads and long range scaffolding.</title>
        <authorList>
            <person name="Doris P.A."/>
            <person name="Kalbfleisch T."/>
            <person name="Li K."/>
            <person name="Howe K."/>
            <person name="Wood J."/>
        </authorList>
    </citation>
    <scope>NUCLEOTIDE SEQUENCE [LARGE SCALE GENOMIC DNA]</scope>
    <source>
        <strain evidence="5">Brown Norway</strain>
    </source>
</reference>
<reference evidence="5" key="2">
    <citation type="submission" date="2025-08" db="UniProtKB">
        <authorList>
            <consortium name="Ensembl"/>
        </authorList>
    </citation>
    <scope>IDENTIFICATION</scope>
    <source>
        <strain evidence="5">Brown Norway</strain>
    </source>
</reference>
<proteinExistence type="inferred from homology"/>
<dbReference type="AlphaFoldDB" id="A0A8I6ACB2"/>
<dbReference type="Gene3D" id="1.20.1250.10">
    <property type="match status" value="1"/>
</dbReference>
<feature type="binding site" evidence="4">
    <location>
        <position position="65"/>
    </location>
    <ligand>
        <name>Zn(2+)</name>
        <dbReference type="ChEBI" id="CHEBI:29105"/>
    </ligand>
</feature>
<evidence type="ECO:0000256" key="2">
    <source>
        <dbReference type="ARBA" id="ARBA00008474"/>
    </source>
</evidence>
<dbReference type="Pfam" id="PF00103">
    <property type="entry name" value="Hormone_1"/>
    <property type="match status" value="1"/>
</dbReference>
<accession>A0A8I6ACB2</accession>
<gene>
    <name evidence="5 7" type="primary">Prl6a1</name>
</gene>
<evidence type="ECO:0000256" key="1">
    <source>
        <dbReference type="ARBA" id="ARBA00004613"/>
    </source>
</evidence>
<dbReference type="GO" id="GO:0005576">
    <property type="term" value="C:extracellular region"/>
    <property type="evidence" value="ECO:0007669"/>
    <property type="project" value="UniProtKB-SubCell"/>
</dbReference>
<comment type="similarity">
    <text evidence="2">Belongs to the somatotropin/prolactin family.</text>
</comment>
<comment type="subcellular location">
    <subcellularLocation>
        <location evidence="1">Secreted</location>
    </subcellularLocation>
</comment>
<dbReference type="CDD" id="cd10288">
    <property type="entry name" value="prolactin_like"/>
    <property type="match status" value="1"/>
</dbReference>
<dbReference type="GeneTree" id="ENSGT00950000182818"/>
<dbReference type="Proteomes" id="UP000002494">
    <property type="component" value="Chromosome 17"/>
</dbReference>
<protein>
    <submittedName>
        <fullName evidence="5">Prolactin family 6, subfamily A, member 1</fullName>
    </submittedName>
</protein>
<name>A0A8I6ACB2_RAT</name>
<keyword evidence="4" id="KW-0479">Metal-binding</keyword>
<dbReference type="SUPFAM" id="SSF47266">
    <property type="entry name" value="4-helical cytokines"/>
    <property type="match status" value="1"/>
</dbReference>
<dbReference type="GO" id="GO:0046872">
    <property type="term" value="F:metal ion binding"/>
    <property type="evidence" value="ECO:0007669"/>
    <property type="project" value="UniProtKB-KW"/>
</dbReference>
<evidence type="ECO:0000256" key="3">
    <source>
        <dbReference type="ARBA" id="ARBA00022525"/>
    </source>
</evidence>
<dbReference type="InterPro" id="IPR009079">
    <property type="entry name" value="4_helix_cytokine-like_core"/>
</dbReference>
<dbReference type="InterPro" id="IPR001400">
    <property type="entry name" value="Somatotropin/Prolactin"/>
</dbReference>
<dbReference type="PANTHER" id="PTHR11417:SF10">
    <property type="entry name" value="PROLACTIN-6A1"/>
    <property type="match status" value="1"/>
</dbReference>
<reference evidence="5" key="3">
    <citation type="submission" date="2025-09" db="UniProtKB">
        <authorList>
            <consortium name="Ensembl"/>
        </authorList>
    </citation>
    <scope>IDENTIFICATION</scope>
    <source>
        <strain evidence="5">Brown Norway</strain>
    </source>
</reference>
<evidence type="ECO:0000313" key="5">
    <source>
        <dbReference type="Ensembl" id="ENSRNOP00000089721.1"/>
    </source>
</evidence>
<sequence length="239" mass="27547">MSLQLPSLSTWLDMKKSSAGTLLMLLMSNILLWENVASVPRHASGAGRGEMSLHGLLDHAIILAHNVTELIAEMNSVFLEDVLYKPGRWFPERDLTACHRSPFTIAVSKEGTQQRLGVFLVKEMIGMLETWTFSLYHIANEMSHMEEPPDEIISRAKNIEEKIKELMDVLKGILNKIQPGSPENERFPMWNELAYLRSPDEERRHFAFTNLFQCLLQDSRKFDSKVRLLKCRLIYNRDC</sequence>